<evidence type="ECO:0000313" key="7">
    <source>
        <dbReference type="Proteomes" id="UP000279271"/>
    </source>
</evidence>
<dbReference type="EMBL" id="QOKY01000142">
    <property type="protein sequence ID" value="RMZ56501.1"/>
    <property type="molecule type" value="Genomic_DNA"/>
</dbReference>
<keyword evidence="3" id="KW-0539">Nucleus</keyword>
<dbReference type="InterPro" id="IPR001012">
    <property type="entry name" value="UBX_dom"/>
</dbReference>
<evidence type="ECO:0000313" key="6">
    <source>
        <dbReference type="EMBL" id="RMZ56501.1"/>
    </source>
</evidence>
<protein>
    <recommendedName>
        <fullName evidence="5">UBX domain-containing protein</fullName>
    </recommendedName>
</protein>
<feature type="region of interest" description="Disordered" evidence="4">
    <location>
        <begin position="227"/>
        <end position="278"/>
    </location>
</feature>
<comment type="subcellular location">
    <subcellularLocation>
        <location evidence="1">Nucleus</location>
    </subcellularLocation>
</comment>
<name>A0A3M7L181_AUXPR</name>
<dbReference type="PANTHER" id="PTHR12638:SF0">
    <property type="entry name" value="MAGO HOMOLOG, EXON JUNCTION COMPLEX SUBUNIT-RELATED"/>
    <property type="match status" value="1"/>
</dbReference>
<dbReference type="Gene3D" id="3.10.20.90">
    <property type="entry name" value="Phosphatidylinositol 3-kinase Catalytic Subunit, Chain A, domain 1"/>
    <property type="match status" value="1"/>
</dbReference>
<dbReference type="GO" id="GO:0035145">
    <property type="term" value="C:exon-exon junction complex"/>
    <property type="evidence" value="ECO:0007669"/>
    <property type="project" value="InterPro"/>
</dbReference>
<dbReference type="PANTHER" id="PTHR12638">
    <property type="entry name" value="PROTEIN MAGO NASHI HOMOLOG"/>
    <property type="match status" value="1"/>
</dbReference>
<dbReference type="InterPro" id="IPR004023">
    <property type="entry name" value="Mago_nashi"/>
</dbReference>
<evidence type="ECO:0000256" key="2">
    <source>
        <dbReference type="ARBA" id="ARBA00009270"/>
    </source>
</evidence>
<evidence type="ECO:0000256" key="3">
    <source>
        <dbReference type="ARBA" id="ARBA00023242"/>
    </source>
</evidence>
<dbReference type="InterPro" id="IPR036605">
    <property type="entry name" value="Mago_nashi_sf"/>
</dbReference>
<dbReference type="Pfam" id="PF14555">
    <property type="entry name" value="UBA_4"/>
    <property type="match status" value="1"/>
</dbReference>
<organism evidence="6 7">
    <name type="scientific">Auxenochlorella protothecoides</name>
    <name type="common">Green microalga</name>
    <name type="synonym">Chlorella protothecoides</name>
    <dbReference type="NCBI Taxonomy" id="3075"/>
    <lineage>
        <taxon>Eukaryota</taxon>
        <taxon>Viridiplantae</taxon>
        <taxon>Chlorophyta</taxon>
        <taxon>core chlorophytes</taxon>
        <taxon>Trebouxiophyceae</taxon>
        <taxon>Chlorellales</taxon>
        <taxon>Chlorellaceae</taxon>
        <taxon>Auxenochlorella</taxon>
    </lineage>
</organism>
<proteinExistence type="inferred from homology"/>
<dbReference type="Pfam" id="PF02792">
    <property type="entry name" value="Mago_nashi"/>
    <property type="match status" value="1"/>
</dbReference>
<sequence length="558" mass="59475">MGDDFYVRYYIGHKGKFGHEFLEFEFHPDGKLRYANNSNYKNDTMIRKEVYVTDAVLAELKRIISESEILKEDDENWPVPDRVGRQELEVVLGGEHISFATTKLGSLLQVQSSKDPEGLRVFYYLIQDLKALVFSLVSSHFKIQPIQRRTPASCTAMDGEDAIDTFMALTNAPRHVAQHVLDAHAGDLEAGISFYLEGGGVGHGVTGPSGSLDPVLYTAALSAQEQPRSSPLTALVDPDLDDEDEPGFAGPVSGWDGAGEALGDDGEWPARPPAGPATLAAAAGLPDVDLEEQRMLLAAYAGEAYEPPPAPGPSVAGPLSPRAQERAVLRSEQDAAFHASLQADRAKAEAARGAAERAAREAREAAEAAEERAALEREAREARERDLDERAARLPAEPAAERPDAVRLLVRLPGGARLTRRFGAEDAVPAVFAWVDVSCRDDPAAPTPGSYRLVAQAFRLGAPARGNPLGEAWVLKPLRKKGTTAGLAPCAGGKPVAGPPAAIAAAPACTSMWQPTLGRQPPSGNPCRTARRVLSREGGLSRRPVAGGPALGPPRNSS</sequence>
<feature type="region of interest" description="Disordered" evidence="4">
    <location>
        <begin position="350"/>
        <end position="390"/>
    </location>
</feature>
<dbReference type="InterPro" id="IPR009060">
    <property type="entry name" value="UBA-like_sf"/>
</dbReference>
<dbReference type="Pfam" id="PF00789">
    <property type="entry name" value="UBX"/>
    <property type="match status" value="1"/>
</dbReference>
<dbReference type="PROSITE" id="PS50033">
    <property type="entry name" value="UBX"/>
    <property type="match status" value="1"/>
</dbReference>
<dbReference type="GO" id="GO:0008380">
    <property type="term" value="P:RNA splicing"/>
    <property type="evidence" value="ECO:0007669"/>
    <property type="project" value="InterPro"/>
</dbReference>
<evidence type="ECO:0000259" key="5">
    <source>
        <dbReference type="PROSITE" id="PS50033"/>
    </source>
</evidence>
<dbReference type="InterPro" id="IPR029071">
    <property type="entry name" value="Ubiquitin-like_domsf"/>
</dbReference>
<feature type="non-terminal residue" evidence="6">
    <location>
        <position position="558"/>
    </location>
</feature>
<evidence type="ECO:0000256" key="4">
    <source>
        <dbReference type="SAM" id="MobiDB-lite"/>
    </source>
</evidence>
<gene>
    <name evidence="6" type="ORF">APUTEX25_001348</name>
</gene>
<feature type="compositionally biased region" description="Basic and acidic residues" evidence="4">
    <location>
        <begin position="323"/>
        <end position="332"/>
    </location>
</feature>
<dbReference type="Gene3D" id="3.30.1560.10">
    <property type="entry name" value="Mago nashi"/>
    <property type="match status" value="1"/>
</dbReference>
<dbReference type="SUPFAM" id="SSF54236">
    <property type="entry name" value="Ubiquitin-like"/>
    <property type="match status" value="1"/>
</dbReference>
<reference evidence="7" key="1">
    <citation type="journal article" date="2018" name="Algal Res.">
        <title>Characterization of plant carbon substrate utilization by Auxenochlorella protothecoides.</title>
        <authorList>
            <person name="Vogler B.W."/>
            <person name="Starkenburg S.R."/>
            <person name="Sudasinghe N."/>
            <person name="Schambach J.Y."/>
            <person name="Rollin J.A."/>
            <person name="Pattathil S."/>
            <person name="Barry A.N."/>
        </authorList>
    </citation>
    <scope>NUCLEOTIDE SEQUENCE [LARGE SCALE GENOMIC DNA]</scope>
    <source>
        <strain evidence="7">UTEX 25</strain>
    </source>
</reference>
<feature type="region of interest" description="Disordered" evidence="4">
    <location>
        <begin position="308"/>
        <end position="332"/>
    </location>
</feature>
<feature type="domain" description="UBX" evidence="5">
    <location>
        <begin position="401"/>
        <end position="436"/>
    </location>
</feature>
<feature type="region of interest" description="Disordered" evidence="4">
    <location>
        <begin position="515"/>
        <end position="558"/>
    </location>
</feature>
<comment type="caution">
    <text evidence="6">The sequence shown here is derived from an EMBL/GenBank/DDBJ whole genome shotgun (WGS) entry which is preliminary data.</text>
</comment>
<dbReference type="SUPFAM" id="SSF89817">
    <property type="entry name" value="Mago nashi protein"/>
    <property type="match status" value="1"/>
</dbReference>
<dbReference type="AlphaFoldDB" id="A0A3M7L181"/>
<accession>A0A3M7L181</accession>
<dbReference type="Gene3D" id="1.10.8.10">
    <property type="entry name" value="DNA helicase RuvA subunit, C-terminal domain"/>
    <property type="match status" value="1"/>
</dbReference>
<comment type="similarity">
    <text evidence="2">Belongs to the mago nashi family.</text>
</comment>
<dbReference type="Proteomes" id="UP000279271">
    <property type="component" value="Unassembled WGS sequence"/>
</dbReference>
<dbReference type="SUPFAM" id="SSF46934">
    <property type="entry name" value="UBA-like"/>
    <property type="match status" value="1"/>
</dbReference>
<evidence type="ECO:0000256" key="1">
    <source>
        <dbReference type="ARBA" id="ARBA00004123"/>
    </source>
</evidence>
<dbReference type="CDD" id="cd11295">
    <property type="entry name" value="Mago_nashi"/>
    <property type="match status" value="1"/>
</dbReference>
<dbReference type="FunFam" id="3.30.1560.10:FF:000001">
    <property type="entry name" value="Protein mago nashi homolog"/>
    <property type="match status" value="1"/>
</dbReference>